<feature type="domain" description="FAD/NAD(P)-binding" evidence="10">
    <location>
        <begin position="43"/>
        <end position="355"/>
    </location>
</feature>
<keyword evidence="6" id="KW-0560">Oxidoreductase</keyword>
<dbReference type="InterPro" id="IPR023753">
    <property type="entry name" value="FAD/NAD-binding_dom"/>
</dbReference>
<evidence type="ECO:0000256" key="8">
    <source>
        <dbReference type="ARBA" id="ARBA00023284"/>
    </source>
</evidence>
<dbReference type="Proteomes" id="UP000007266">
    <property type="component" value="Linkage group 4"/>
</dbReference>
<dbReference type="Gene3D" id="3.50.50.60">
    <property type="entry name" value="FAD/NAD(P)-binding domain"/>
    <property type="match status" value="2"/>
</dbReference>
<evidence type="ECO:0000256" key="1">
    <source>
        <dbReference type="ARBA" id="ARBA00001974"/>
    </source>
</evidence>
<evidence type="ECO:0000256" key="4">
    <source>
        <dbReference type="ARBA" id="ARBA00022827"/>
    </source>
</evidence>
<evidence type="ECO:0000313" key="12">
    <source>
        <dbReference type="Proteomes" id="UP000007266"/>
    </source>
</evidence>
<name>D2A2J2_TRICA</name>
<evidence type="ECO:0000256" key="5">
    <source>
        <dbReference type="ARBA" id="ARBA00022857"/>
    </source>
</evidence>
<feature type="domain" description="Pyridine nucleotide-disulphide oxidoreductase dimerisation" evidence="9">
    <location>
        <begin position="375"/>
        <end position="485"/>
    </location>
</feature>
<keyword evidence="12" id="KW-1185">Reference proteome</keyword>
<keyword evidence="8" id="KW-0676">Redox-active center</keyword>
<evidence type="ECO:0000256" key="6">
    <source>
        <dbReference type="ARBA" id="ARBA00023002"/>
    </source>
</evidence>
<reference evidence="11 12" key="1">
    <citation type="journal article" date="2008" name="Nature">
        <title>The genome of the model beetle and pest Tribolium castaneum.</title>
        <authorList>
            <consortium name="Tribolium Genome Sequencing Consortium"/>
            <person name="Richards S."/>
            <person name="Gibbs R.A."/>
            <person name="Weinstock G.M."/>
            <person name="Brown S.J."/>
            <person name="Denell R."/>
            <person name="Beeman R.W."/>
            <person name="Gibbs R."/>
            <person name="Beeman R.W."/>
            <person name="Brown S.J."/>
            <person name="Bucher G."/>
            <person name="Friedrich M."/>
            <person name="Grimmelikhuijzen C.J."/>
            <person name="Klingler M."/>
            <person name="Lorenzen M."/>
            <person name="Richards S."/>
            <person name="Roth S."/>
            <person name="Schroder R."/>
            <person name="Tautz D."/>
            <person name="Zdobnov E.M."/>
            <person name="Muzny D."/>
            <person name="Gibbs R.A."/>
            <person name="Weinstock G.M."/>
            <person name="Attaway T."/>
            <person name="Bell S."/>
            <person name="Buhay C.J."/>
            <person name="Chandrabose M.N."/>
            <person name="Chavez D."/>
            <person name="Clerk-Blankenburg K.P."/>
            <person name="Cree A."/>
            <person name="Dao M."/>
            <person name="Davis C."/>
            <person name="Chacko J."/>
            <person name="Dinh H."/>
            <person name="Dugan-Rocha S."/>
            <person name="Fowler G."/>
            <person name="Garner T.T."/>
            <person name="Garnes J."/>
            <person name="Gnirke A."/>
            <person name="Hawes A."/>
            <person name="Hernandez J."/>
            <person name="Hines S."/>
            <person name="Holder M."/>
            <person name="Hume J."/>
            <person name="Jhangiani S.N."/>
            <person name="Joshi V."/>
            <person name="Khan Z.M."/>
            <person name="Jackson L."/>
            <person name="Kovar C."/>
            <person name="Kowis A."/>
            <person name="Lee S."/>
            <person name="Lewis L.R."/>
            <person name="Margolis J."/>
            <person name="Morgan M."/>
            <person name="Nazareth L.V."/>
            <person name="Nguyen N."/>
            <person name="Okwuonu G."/>
            <person name="Parker D."/>
            <person name="Richards S."/>
            <person name="Ruiz S.J."/>
            <person name="Santibanez J."/>
            <person name="Savard J."/>
            <person name="Scherer S.E."/>
            <person name="Schneider B."/>
            <person name="Sodergren E."/>
            <person name="Tautz D."/>
            <person name="Vattahil S."/>
            <person name="Villasana D."/>
            <person name="White C.S."/>
            <person name="Wright R."/>
            <person name="Park Y."/>
            <person name="Beeman R.W."/>
            <person name="Lord J."/>
            <person name="Oppert B."/>
            <person name="Lorenzen M."/>
            <person name="Brown S."/>
            <person name="Wang L."/>
            <person name="Savard J."/>
            <person name="Tautz D."/>
            <person name="Richards S."/>
            <person name="Weinstock G."/>
            <person name="Gibbs R.A."/>
            <person name="Liu Y."/>
            <person name="Worley K."/>
            <person name="Weinstock G."/>
            <person name="Elsik C.G."/>
            <person name="Reese J.T."/>
            <person name="Elhaik E."/>
            <person name="Landan G."/>
            <person name="Graur D."/>
            <person name="Arensburger P."/>
            <person name="Atkinson P."/>
            <person name="Beeman R.W."/>
            <person name="Beidler J."/>
            <person name="Brown S.J."/>
            <person name="Demuth J.P."/>
            <person name="Drury D.W."/>
            <person name="Du Y.Z."/>
            <person name="Fujiwara H."/>
            <person name="Lorenzen M."/>
            <person name="Maselli V."/>
            <person name="Osanai M."/>
            <person name="Park Y."/>
            <person name="Robertson H.M."/>
            <person name="Tu Z."/>
            <person name="Wang J.J."/>
            <person name="Wang S."/>
            <person name="Richards S."/>
            <person name="Song H."/>
            <person name="Zhang L."/>
            <person name="Sodergren E."/>
            <person name="Werner D."/>
            <person name="Stanke M."/>
            <person name="Morgenstern B."/>
            <person name="Solovyev V."/>
            <person name="Kosarev P."/>
            <person name="Brown G."/>
            <person name="Chen H.C."/>
            <person name="Ermolaeva O."/>
            <person name="Hlavina W."/>
            <person name="Kapustin Y."/>
            <person name="Kiryutin B."/>
            <person name="Kitts P."/>
            <person name="Maglott D."/>
            <person name="Pruitt K."/>
            <person name="Sapojnikov V."/>
            <person name="Souvorov A."/>
            <person name="Mackey A.J."/>
            <person name="Waterhouse R.M."/>
            <person name="Wyder S."/>
            <person name="Zdobnov E.M."/>
            <person name="Zdobnov E.M."/>
            <person name="Wyder S."/>
            <person name="Kriventseva E.V."/>
            <person name="Kadowaki T."/>
            <person name="Bork P."/>
            <person name="Aranda M."/>
            <person name="Bao R."/>
            <person name="Beermann A."/>
            <person name="Berns N."/>
            <person name="Bolognesi R."/>
            <person name="Bonneton F."/>
            <person name="Bopp D."/>
            <person name="Brown S.J."/>
            <person name="Bucher G."/>
            <person name="Butts T."/>
            <person name="Chaumot A."/>
            <person name="Denell R.E."/>
            <person name="Ferrier D.E."/>
            <person name="Friedrich M."/>
            <person name="Gordon C.M."/>
            <person name="Jindra M."/>
            <person name="Klingler M."/>
            <person name="Lan Q."/>
            <person name="Lattorff H.M."/>
            <person name="Laudet V."/>
            <person name="von Levetsow C."/>
            <person name="Liu Z."/>
            <person name="Lutz R."/>
            <person name="Lynch J.A."/>
            <person name="da Fonseca R.N."/>
            <person name="Posnien N."/>
            <person name="Reuter R."/>
            <person name="Roth S."/>
            <person name="Savard J."/>
            <person name="Schinko J.B."/>
            <person name="Schmitt C."/>
            <person name="Schoppmeier M."/>
            <person name="Schroder R."/>
            <person name="Shippy T.D."/>
            <person name="Simonnet F."/>
            <person name="Marques-Souza H."/>
            <person name="Tautz D."/>
            <person name="Tomoyasu Y."/>
            <person name="Trauner J."/>
            <person name="Van der Zee M."/>
            <person name="Vervoort M."/>
            <person name="Wittkopp N."/>
            <person name="Wimmer E.A."/>
            <person name="Yang X."/>
            <person name="Jones A.K."/>
            <person name="Sattelle D.B."/>
            <person name="Ebert P.R."/>
            <person name="Nelson D."/>
            <person name="Scott J.G."/>
            <person name="Beeman R.W."/>
            <person name="Muthukrishnan S."/>
            <person name="Kramer K.J."/>
            <person name="Arakane Y."/>
            <person name="Beeman R.W."/>
            <person name="Zhu Q."/>
            <person name="Hogenkamp D."/>
            <person name="Dixit R."/>
            <person name="Oppert B."/>
            <person name="Jiang H."/>
            <person name="Zou Z."/>
            <person name="Marshall J."/>
            <person name="Elpidina E."/>
            <person name="Vinokurov K."/>
            <person name="Oppert C."/>
            <person name="Zou Z."/>
            <person name="Evans J."/>
            <person name="Lu Z."/>
            <person name="Zhao P."/>
            <person name="Sumathipala N."/>
            <person name="Altincicek B."/>
            <person name="Vilcinskas A."/>
            <person name="Williams M."/>
            <person name="Hultmark D."/>
            <person name="Hetru C."/>
            <person name="Jiang H."/>
            <person name="Grimmelikhuijzen C.J."/>
            <person name="Hauser F."/>
            <person name="Cazzamali G."/>
            <person name="Williamson M."/>
            <person name="Park Y."/>
            <person name="Li B."/>
            <person name="Tanaka Y."/>
            <person name="Predel R."/>
            <person name="Neupert S."/>
            <person name="Schachtner J."/>
            <person name="Verleyen P."/>
            <person name="Raible F."/>
            <person name="Bork P."/>
            <person name="Friedrich M."/>
            <person name="Walden K.K."/>
            <person name="Robertson H.M."/>
            <person name="Angeli S."/>
            <person name="Foret S."/>
            <person name="Bucher G."/>
            <person name="Schuetz S."/>
            <person name="Maleszka R."/>
            <person name="Wimmer E.A."/>
            <person name="Beeman R.W."/>
            <person name="Lorenzen M."/>
            <person name="Tomoyasu Y."/>
            <person name="Miller S.C."/>
            <person name="Grossmann D."/>
            <person name="Bucher G."/>
        </authorList>
    </citation>
    <scope>NUCLEOTIDE SEQUENCE [LARGE SCALE GENOMIC DNA]</scope>
    <source>
        <strain evidence="11 12">Georgia GA2</strain>
    </source>
</reference>
<comment type="similarity">
    <text evidence="2">Belongs to the class-I pyridine nucleotide-disulfide oxidoreductase family.</text>
</comment>
<dbReference type="GO" id="GO:0005737">
    <property type="term" value="C:cytoplasm"/>
    <property type="evidence" value="ECO:0000318"/>
    <property type="project" value="GO_Central"/>
</dbReference>
<dbReference type="FunFam" id="3.30.390.30:FF:000004">
    <property type="entry name" value="Thioredoxin reductase 1, cytoplasmic"/>
    <property type="match status" value="1"/>
</dbReference>
<dbReference type="Gene3D" id="3.30.390.30">
    <property type="match status" value="1"/>
</dbReference>
<dbReference type="FunCoup" id="D2A2J2">
    <property type="interactions" value="1519"/>
</dbReference>
<dbReference type="PANTHER" id="PTHR42737:SF7">
    <property type="entry name" value="THIOREDOXIN-DISULFIDE REDUCTASE"/>
    <property type="match status" value="1"/>
</dbReference>
<dbReference type="EMBL" id="KQ971338">
    <property type="protein sequence ID" value="EFA02207.2"/>
    <property type="molecule type" value="Genomic_DNA"/>
</dbReference>
<keyword evidence="3" id="KW-0285">Flavoprotein</keyword>
<dbReference type="InterPro" id="IPR016156">
    <property type="entry name" value="FAD/NAD-linked_Rdtase_dimer_sf"/>
</dbReference>
<organism evidence="11 12">
    <name type="scientific">Tribolium castaneum</name>
    <name type="common">Red flour beetle</name>
    <dbReference type="NCBI Taxonomy" id="7070"/>
    <lineage>
        <taxon>Eukaryota</taxon>
        <taxon>Metazoa</taxon>
        <taxon>Ecdysozoa</taxon>
        <taxon>Arthropoda</taxon>
        <taxon>Hexapoda</taxon>
        <taxon>Insecta</taxon>
        <taxon>Pterygota</taxon>
        <taxon>Neoptera</taxon>
        <taxon>Endopterygota</taxon>
        <taxon>Coleoptera</taxon>
        <taxon>Polyphaga</taxon>
        <taxon>Cucujiformia</taxon>
        <taxon>Tenebrionidae</taxon>
        <taxon>Tenebrionidae incertae sedis</taxon>
        <taxon>Tribolium</taxon>
    </lineage>
</organism>
<dbReference type="InterPro" id="IPR046952">
    <property type="entry name" value="GSHR/TRXR-like"/>
</dbReference>
<dbReference type="NCBIfam" id="TIGR01438">
    <property type="entry name" value="TGR"/>
    <property type="match status" value="1"/>
</dbReference>
<reference evidence="11 12" key="2">
    <citation type="journal article" date="2010" name="Nucleic Acids Res.">
        <title>BeetleBase in 2010: revisions to provide comprehensive genomic information for Tribolium castaneum.</title>
        <authorList>
            <person name="Kim H.S."/>
            <person name="Murphy T."/>
            <person name="Xia J."/>
            <person name="Caragea D."/>
            <person name="Park Y."/>
            <person name="Beeman R.W."/>
            <person name="Lorenzen M.D."/>
            <person name="Butcher S."/>
            <person name="Manak J.R."/>
            <person name="Brown S.J."/>
        </authorList>
    </citation>
    <scope>GENOME REANNOTATION</scope>
    <source>
        <strain evidence="11 12">Georgia GA2</strain>
    </source>
</reference>
<gene>
    <name evidence="11" type="primary">AUGUSTUS-3.0.2_07865</name>
    <name evidence="11" type="ORF">TcasGA2_TC007865</name>
</gene>
<dbReference type="HOGENOM" id="CLU_016755_2_4_1"/>
<dbReference type="eggNOG" id="KOG4716">
    <property type="taxonomic scope" value="Eukaryota"/>
</dbReference>
<proteinExistence type="inferred from homology"/>
<dbReference type="InterPro" id="IPR004099">
    <property type="entry name" value="Pyr_nucl-diS_OxRdtase_dimer"/>
</dbReference>
<dbReference type="SUPFAM" id="SSF55424">
    <property type="entry name" value="FAD/NAD-linked reductases, dimerisation (C-terminal) domain"/>
    <property type="match status" value="1"/>
</dbReference>
<evidence type="ECO:0000256" key="2">
    <source>
        <dbReference type="ARBA" id="ARBA00007532"/>
    </source>
</evidence>
<dbReference type="PANTHER" id="PTHR42737">
    <property type="entry name" value="GLUTATHIONE REDUCTASE"/>
    <property type="match status" value="1"/>
</dbReference>
<dbReference type="SUPFAM" id="SSF51905">
    <property type="entry name" value="FAD/NAD(P)-binding domain"/>
    <property type="match status" value="1"/>
</dbReference>
<protein>
    <submittedName>
        <fullName evidence="11">Thioredoxin reductase 1, mitochondrial-like Protein</fullName>
    </submittedName>
</protein>
<evidence type="ECO:0000256" key="7">
    <source>
        <dbReference type="ARBA" id="ARBA00023157"/>
    </source>
</evidence>
<dbReference type="InterPro" id="IPR006338">
    <property type="entry name" value="Thioredoxin/glutathione_Rdtase"/>
</dbReference>
<dbReference type="PRINTS" id="PR00411">
    <property type="entry name" value="PNDRDTASEI"/>
</dbReference>
<dbReference type="GO" id="GO:0045454">
    <property type="term" value="P:cell redox homeostasis"/>
    <property type="evidence" value="ECO:0000318"/>
    <property type="project" value="GO_Central"/>
</dbReference>
<dbReference type="Pfam" id="PF02852">
    <property type="entry name" value="Pyr_redox_dim"/>
    <property type="match status" value="1"/>
</dbReference>
<dbReference type="OrthoDB" id="6629618at2759"/>
<dbReference type="OMA" id="CFDYVKP"/>
<dbReference type="InterPro" id="IPR036188">
    <property type="entry name" value="FAD/NAD-bd_sf"/>
</dbReference>
<dbReference type="GO" id="GO:0004791">
    <property type="term" value="F:thioredoxin-disulfide reductase (NADPH) activity"/>
    <property type="evidence" value="ECO:0000318"/>
    <property type="project" value="GO_Central"/>
</dbReference>
<comment type="cofactor">
    <cofactor evidence="1">
        <name>FAD</name>
        <dbReference type="ChEBI" id="CHEBI:57692"/>
    </cofactor>
</comment>
<evidence type="ECO:0000313" key="11">
    <source>
        <dbReference type="EMBL" id="EFA02207.2"/>
    </source>
</evidence>
<dbReference type="AlphaFoldDB" id="D2A2J2"/>
<keyword evidence="7" id="KW-1015">Disulfide bond</keyword>
<accession>D2A2J2</accession>
<keyword evidence="4" id="KW-0274">FAD</keyword>
<dbReference type="InParanoid" id="D2A2J2"/>
<keyword evidence="5" id="KW-0521">NADP</keyword>
<dbReference type="GO" id="GO:0005739">
    <property type="term" value="C:mitochondrion"/>
    <property type="evidence" value="ECO:0000318"/>
    <property type="project" value="GO_Central"/>
</dbReference>
<dbReference type="PRINTS" id="PR00368">
    <property type="entry name" value="FADPNR"/>
</dbReference>
<dbReference type="Pfam" id="PF07992">
    <property type="entry name" value="Pyr_redox_2"/>
    <property type="match status" value="1"/>
</dbReference>
<dbReference type="GO" id="GO:0005829">
    <property type="term" value="C:cytosol"/>
    <property type="evidence" value="ECO:0000318"/>
    <property type="project" value="GO_Central"/>
</dbReference>
<dbReference type="GO" id="GO:0050660">
    <property type="term" value="F:flavin adenine dinucleotide binding"/>
    <property type="evidence" value="ECO:0007669"/>
    <property type="project" value="InterPro"/>
</dbReference>
<evidence type="ECO:0000259" key="10">
    <source>
        <dbReference type="Pfam" id="PF07992"/>
    </source>
</evidence>
<dbReference type="KEGG" id="tca:658116"/>
<evidence type="ECO:0000256" key="3">
    <source>
        <dbReference type="ARBA" id="ARBA00022630"/>
    </source>
</evidence>
<dbReference type="STRING" id="7070.D2A2J2"/>
<dbReference type="FunFam" id="3.50.50.60:FF:000012">
    <property type="entry name" value="Thioredoxin reductase 1, cytoplasmic"/>
    <property type="match status" value="1"/>
</dbReference>
<sequence>MAFSDKVLDLFQNFYKAKLLQLTHFLKDIRHSFRFYASARPEFDLIVIGGGSGGLAAAKEAAELGAKVAVFDFIVPSARSLKWGLEGEAVQDARSYGFQFPKMESLKHNWKGLRETVQNHIKSINWVTKIELRDKRVEYINSMGVFHDPYTIEAKIKNEWKTFKAKYFLISVGGRPKYPDIPGAELGISSDEVFGLENAPGKTLIIGAGYVGVECAGFLKGLGYDITVMVRSVVLRAFDQQMAKLVTESMVAKGVRFLHKCVPTSIERSNGKMLLVKWIDETREEGCDEFQTVLFAIGREACIRALRLDKAGVSVVADGDKIETINEQTNVPHIYAVGDVLYKKPDLTQVAIHAGKLLARRLFAKSTVLMDYDNIATTIFTPLEYGSVGLCEETAIERYGEDNIEIYHAYYKPTEFFIPQKTNAHCYLKVVAKRGNQQKVLGMHFVGPQAGEVIQGFSAAIKCNLTVDNLRNTVGIHPAIAEEFSRINLTKRLAKDPFPVASNS</sequence>
<evidence type="ECO:0000259" key="9">
    <source>
        <dbReference type="Pfam" id="PF02852"/>
    </source>
</evidence>